<name>A0A845ATM3_9SPHN</name>
<dbReference type="RefSeq" id="WP_160779828.1">
    <property type="nucleotide sequence ID" value="NZ_BAAAZF010000001.1"/>
</dbReference>
<proteinExistence type="predicted"/>
<feature type="domain" description="BioF2-like acetyltransferase" evidence="1">
    <location>
        <begin position="163"/>
        <end position="296"/>
    </location>
</feature>
<dbReference type="PANTHER" id="PTHR36174">
    <property type="entry name" value="LIPID II:GLYCINE GLYCYLTRANSFERASE"/>
    <property type="match status" value="1"/>
</dbReference>
<dbReference type="InterPro" id="IPR017469">
    <property type="entry name" value="PEP-CTERM_FemAB-rel"/>
</dbReference>
<dbReference type="SUPFAM" id="SSF55729">
    <property type="entry name" value="Acyl-CoA N-acyltransferases (Nat)"/>
    <property type="match status" value="1"/>
</dbReference>
<dbReference type="EMBL" id="WTYE01000001">
    <property type="protein sequence ID" value="MXP32493.1"/>
    <property type="molecule type" value="Genomic_DNA"/>
</dbReference>
<evidence type="ECO:0000313" key="3">
    <source>
        <dbReference type="Proteomes" id="UP000446786"/>
    </source>
</evidence>
<dbReference type="NCBIfam" id="TIGR03019">
    <property type="entry name" value="pepcterm_femAB"/>
    <property type="match status" value="1"/>
</dbReference>
<gene>
    <name evidence="2" type="ORF">GRI94_11750</name>
</gene>
<comment type="caution">
    <text evidence="2">The sequence shown here is derived from an EMBL/GenBank/DDBJ whole genome shotgun (WGS) entry which is preliminary data.</text>
</comment>
<protein>
    <submittedName>
        <fullName evidence="2">FemAB family PEP-CTERM system-associated protein</fullName>
    </submittedName>
</protein>
<dbReference type="OrthoDB" id="9773932at2"/>
<organism evidence="2 3">
    <name type="scientific">Parerythrobacter jejuensis</name>
    <dbReference type="NCBI Taxonomy" id="795812"/>
    <lineage>
        <taxon>Bacteria</taxon>
        <taxon>Pseudomonadati</taxon>
        <taxon>Pseudomonadota</taxon>
        <taxon>Alphaproteobacteria</taxon>
        <taxon>Sphingomonadales</taxon>
        <taxon>Erythrobacteraceae</taxon>
        <taxon>Parerythrobacter</taxon>
    </lineage>
</organism>
<dbReference type="Gene3D" id="3.40.630.30">
    <property type="match status" value="1"/>
</dbReference>
<dbReference type="InterPro" id="IPR050644">
    <property type="entry name" value="PG_Glycine_Bridge_Synth"/>
</dbReference>
<evidence type="ECO:0000313" key="2">
    <source>
        <dbReference type="EMBL" id="MXP32493.1"/>
    </source>
</evidence>
<dbReference type="Pfam" id="PF13480">
    <property type="entry name" value="Acetyltransf_6"/>
    <property type="match status" value="1"/>
</dbReference>
<reference evidence="2 3" key="1">
    <citation type="submission" date="2019-12" db="EMBL/GenBank/DDBJ databases">
        <title>Genomic-based taxomic classification of the family Erythrobacteraceae.</title>
        <authorList>
            <person name="Xu L."/>
        </authorList>
    </citation>
    <scope>NUCLEOTIDE SEQUENCE [LARGE SCALE GENOMIC DNA]</scope>
    <source>
        <strain evidence="2 3">JCM 16677</strain>
    </source>
</reference>
<keyword evidence="3" id="KW-1185">Reference proteome</keyword>
<dbReference type="InterPro" id="IPR016181">
    <property type="entry name" value="Acyl_CoA_acyltransferase"/>
</dbReference>
<dbReference type="AlphaFoldDB" id="A0A845ATM3"/>
<dbReference type="Proteomes" id="UP000446786">
    <property type="component" value="Unassembled WGS sequence"/>
</dbReference>
<evidence type="ECO:0000259" key="1">
    <source>
        <dbReference type="Pfam" id="PF13480"/>
    </source>
</evidence>
<sequence length="354" mass="38645">MNAPFSLCEEVFTQVDLADPGEAARITDFVYRWNGSPFHLPKWLTAVERGTGQKATGLIAEKGGELTGWLPLSVVHSLLFPRALVSSGFAVDGGVLASSPTTARKLCQLATELAQREACASVELRGGTYPDDWDVQSESHCNFSGPLADDDEAQLLAIPRKQRAEVRKGLKNELRVTIGSGAEDRQAHYACYAESVRNLGTPVFPHSLFDAVLDAFGDEADILTVWAGGRAVASVLSLYHMGAAMPYWGGGRFEARHLRANEVMYYQLMCHARSKGCIRFDFGRSKTGSGPYNFKKNWGFDPEPLTYGTWTAAGGGKRDVDPTSDAYSRKIQLWKRLPLSVANRIGPLIARGLG</sequence>
<dbReference type="PANTHER" id="PTHR36174:SF1">
    <property type="entry name" value="LIPID II:GLYCINE GLYCYLTRANSFERASE"/>
    <property type="match status" value="1"/>
</dbReference>
<accession>A0A845ATM3</accession>
<dbReference type="InterPro" id="IPR038740">
    <property type="entry name" value="BioF2-like_GNAT_dom"/>
</dbReference>